<evidence type="ECO:0000313" key="1">
    <source>
        <dbReference type="EMBL" id="OQK17610.1"/>
    </source>
</evidence>
<sequence length="63" mass="7043">MSTQQRLIITLPTDSGTLIHLRTTSKAEARQKQIYTALNINPDPIGKYKTIVDMKSVVPTETD</sequence>
<dbReference type="AlphaFoldDB" id="A0A1V8M7R1"/>
<proteinExistence type="predicted"/>
<reference evidence="1 2" key="1">
    <citation type="submission" date="2015-12" db="EMBL/GenBank/DDBJ databases">
        <authorList>
            <person name="Shamseldin A."/>
            <person name="Moawad H."/>
            <person name="Abd El-Rahim W.M."/>
            <person name="Sadowsky M.J."/>
        </authorList>
    </citation>
    <scope>NUCLEOTIDE SEQUENCE [LARGE SCALE GENOMIC DNA]</scope>
    <source>
        <strain evidence="1 2">WF1</strain>
    </source>
</reference>
<dbReference type="EMBL" id="LPUF01000001">
    <property type="protein sequence ID" value="OQK17610.1"/>
    <property type="molecule type" value="Genomic_DNA"/>
</dbReference>
<organism evidence="1 2">
    <name type="scientific">Methyloprofundus sedimenti</name>
    <dbReference type="NCBI Taxonomy" id="1420851"/>
    <lineage>
        <taxon>Bacteria</taxon>
        <taxon>Pseudomonadati</taxon>
        <taxon>Pseudomonadota</taxon>
        <taxon>Gammaproteobacteria</taxon>
        <taxon>Methylococcales</taxon>
        <taxon>Methylococcaceae</taxon>
        <taxon>Methyloprofundus</taxon>
    </lineage>
</organism>
<gene>
    <name evidence="1" type="ORF">AU255_07005</name>
</gene>
<protein>
    <submittedName>
        <fullName evidence="1">Uncharacterized protein</fullName>
    </submittedName>
</protein>
<dbReference type="STRING" id="1420851.AU255_07005"/>
<name>A0A1V8M7R1_9GAMM</name>
<evidence type="ECO:0000313" key="2">
    <source>
        <dbReference type="Proteomes" id="UP000191980"/>
    </source>
</evidence>
<dbReference type="Proteomes" id="UP000191980">
    <property type="component" value="Unassembled WGS sequence"/>
</dbReference>
<comment type="caution">
    <text evidence="1">The sequence shown here is derived from an EMBL/GenBank/DDBJ whole genome shotgun (WGS) entry which is preliminary data.</text>
</comment>
<keyword evidence="2" id="KW-1185">Reference proteome</keyword>
<accession>A0A1V8M7R1</accession>